<evidence type="ECO:0000313" key="1">
    <source>
        <dbReference type="EMBL" id="MEI2456403.1"/>
    </source>
</evidence>
<name>A0ABU8D5V5_9GAMM</name>
<evidence type="ECO:0008006" key="3">
    <source>
        <dbReference type="Google" id="ProtNLM"/>
    </source>
</evidence>
<dbReference type="EMBL" id="JBANDL010000002">
    <property type="protein sequence ID" value="MEI2456403.1"/>
    <property type="molecule type" value="Genomic_DNA"/>
</dbReference>
<dbReference type="RefSeq" id="WP_336132427.1">
    <property type="nucleotide sequence ID" value="NZ_JBANDL010000002.1"/>
</dbReference>
<accession>A0ABU8D5V5</accession>
<proteinExistence type="predicted"/>
<organism evidence="1 2">
    <name type="scientific">Lysobacter firmicutimachus</name>
    <dbReference type="NCBI Taxonomy" id="1792846"/>
    <lineage>
        <taxon>Bacteria</taxon>
        <taxon>Pseudomonadati</taxon>
        <taxon>Pseudomonadota</taxon>
        <taxon>Gammaproteobacteria</taxon>
        <taxon>Lysobacterales</taxon>
        <taxon>Lysobacteraceae</taxon>
        <taxon>Lysobacter</taxon>
    </lineage>
</organism>
<dbReference type="Proteomes" id="UP001387215">
    <property type="component" value="Unassembled WGS sequence"/>
</dbReference>
<protein>
    <recommendedName>
        <fullName evidence="3">DUF1704 domain-containing protein</fullName>
    </recommendedName>
</protein>
<sequence length="368" mass="41143">MSTLYAPVGITPTKPLTPSHLKGALLLDFMRRFEGLFAPGAIWHNRRPWDISLQTIRFWDYLDREHAGLDFDAMSEGQIGALYVECHRSAALPDAERIAVYARRIEDEGFVHAASRRILALWGEVFVTLGLAPDALFHSVPFGLGQEAVLDRLRAHDLLLDQRRFGGGVYLDLTDESRPLRVLISEQGLPNYLLAILRDLLEHAPQHDQICLYHDASIERDYESLTRVLQRFGLPCRRVGFSRVPVEGLVLSAKQGGWEQYTGARLLERVAGGASRDEIRLGFRLYFLHALGLRHPASYSDAGLGECLERARRLLAVHEPAPPTAADRTALEKLMKRDGSANVYGALSVLEQKKAGPGLRHAVMQCLL</sequence>
<evidence type="ECO:0000313" key="2">
    <source>
        <dbReference type="Proteomes" id="UP001387215"/>
    </source>
</evidence>
<reference evidence="1 2" key="1">
    <citation type="submission" date="2024-02" db="EMBL/GenBank/DDBJ databases">
        <title>Lysobacter Genome Sequencing and Mining.</title>
        <authorList>
            <person name="Bierman J."/>
            <person name="Walker M.C."/>
        </authorList>
    </citation>
    <scope>NUCLEOTIDE SEQUENCE [LARGE SCALE GENOMIC DNA]</scope>
    <source>
        <strain evidence="1 2">PB6250</strain>
    </source>
</reference>
<keyword evidence="2" id="KW-1185">Reference proteome</keyword>
<gene>
    <name evidence="1" type="ORF">V2J18_17200</name>
</gene>
<comment type="caution">
    <text evidence="1">The sequence shown here is derived from an EMBL/GenBank/DDBJ whole genome shotgun (WGS) entry which is preliminary data.</text>
</comment>